<evidence type="ECO:0000256" key="7">
    <source>
        <dbReference type="SAM" id="MobiDB-lite"/>
    </source>
</evidence>
<evidence type="ECO:0000259" key="9">
    <source>
        <dbReference type="PROSITE" id="PS51849"/>
    </source>
</evidence>
<comment type="subcellular location">
    <subcellularLocation>
        <location evidence="1">Cell membrane</location>
        <topology evidence="1">Single-pass membrane protein</topology>
    </subcellularLocation>
</comment>
<comment type="caution">
    <text evidence="10">The sequence shown here is derived from an EMBL/GenBank/DDBJ whole genome shotgun (WGS) entry which is preliminary data.</text>
</comment>
<dbReference type="GO" id="GO:0005886">
    <property type="term" value="C:plasma membrane"/>
    <property type="evidence" value="ECO:0007669"/>
    <property type="project" value="UniProtKB-SubCell"/>
</dbReference>
<evidence type="ECO:0000256" key="1">
    <source>
        <dbReference type="ARBA" id="ARBA00004162"/>
    </source>
</evidence>
<organism evidence="10 11">
    <name type="scientific">Falsibacillus albus</name>
    <dbReference type="NCBI Taxonomy" id="2478915"/>
    <lineage>
        <taxon>Bacteria</taxon>
        <taxon>Bacillati</taxon>
        <taxon>Bacillota</taxon>
        <taxon>Bacilli</taxon>
        <taxon>Bacillales</taxon>
        <taxon>Bacillaceae</taxon>
        <taxon>Falsibacillus</taxon>
    </lineage>
</organism>
<feature type="domain" description="RsgI N-terminal anti-sigma" evidence="9">
    <location>
        <begin position="3"/>
        <end position="51"/>
    </location>
</feature>
<keyword evidence="3 8" id="KW-0812">Transmembrane</keyword>
<evidence type="ECO:0000256" key="8">
    <source>
        <dbReference type="SAM" id="Phobius"/>
    </source>
</evidence>
<gene>
    <name evidence="10" type="ORF">D9X91_02885</name>
</gene>
<accession>A0A3L7K230</accession>
<keyword evidence="5 8" id="KW-0472">Membrane</keyword>
<keyword evidence="11" id="KW-1185">Reference proteome</keyword>
<feature type="coiled-coil region" evidence="6">
    <location>
        <begin position="175"/>
        <end position="202"/>
    </location>
</feature>
<proteinExistence type="predicted"/>
<evidence type="ECO:0000313" key="10">
    <source>
        <dbReference type="EMBL" id="RLQ97116.1"/>
    </source>
</evidence>
<evidence type="ECO:0000256" key="2">
    <source>
        <dbReference type="ARBA" id="ARBA00022475"/>
    </source>
</evidence>
<evidence type="ECO:0000256" key="6">
    <source>
        <dbReference type="SAM" id="Coils"/>
    </source>
</evidence>
<evidence type="ECO:0000256" key="3">
    <source>
        <dbReference type="ARBA" id="ARBA00022692"/>
    </source>
</evidence>
<feature type="compositionally biased region" description="Polar residues" evidence="7">
    <location>
        <begin position="286"/>
        <end position="295"/>
    </location>
</feature>
<reference evidence="10 11" key="1">
    <citation type="submission" date="2018-10" db="EMBL/GenBank/DDBJ databases">
        <title>Falsibacillus sp. genome draft.</title>
        <authorList>
            <person name="Shi S."/>
        </authorList>
    </citation>
    <scope>NUCLEOTIDE SEQUENCE [LARGE SCALE GENOMIC DNA]</scope>
    <source>
        <strain evidence="10 11">GY 10110</strain>
    </source>
</reference>
<feature type="region of interest" description="Disordered" evidence="7">
    <location>
        <begin position="221"/>
        <end position="380"/>
    </location>
</feature>
<keyword evidence="2" id="KW-1003">Cell membrane</keyword>
<feature type="compositionally biased region" description="Basic and acidic residues" evidence="7">
    <location>
        <begin position="221"/>
        <end position="241"/>
    </location>
</feature>
<dbReference type="Pfam" id="PF12791">
    <property type="entry name" value="RsgI_N"/>
    <property type="match status" value="1"/>
</dbReference>
<feature type="compositionally biased region" description="Basic and acidic residues" evidence="7">
    <location>
        <begin position="360"/>
        <end position="380"/>
    </location>
</feature>
<dbReference type="Proteomes" id="UP000276770">
    <property type="component" value="Unassembled WGS sequence"/>
</dbReference>
<dbReference type="EMBL" id="RCVZ01000002">
    <property type="protein sequence ID" value="RLQ97116.1"/>
    <property type="molecule type" value="Genomic_DNA"/>
</dbReference>
<dbReference type="RefSeq" id="WP_121679066.1">
    <property type="nucleotide sequence ID" value="NZ_RCVZ01000002.1"/>
</dbReference>
<dbReference type="InterPro" id="IPR055431">
    <property type="entry name" value="RsgI_M"/>
</dbReference>
<feature type="transmembrane region" description="Helical" evidence="8">
    <location>
        <begin position="66"/>
        <end position="85"/>
    </location>
</feature>
<evidence type="ECO:0000256" key="4">
    <source>
        <dbReference type="ARBA" id="ARBA00022989"/>
    </source>
</evidence>
<keyword evidence="6" id="KW-0175">Coiled coil</keyword>
<dbReference type="OrthoDB" id="9800626at2"/>
<sequence>MMKKGIIMDIKEDYLVMLTADGEFLKGKKTSHDYELGDEISFRAYELKLEKKNPFVLPAYIGNKRALASIAAIFILSFVLLFPFFQENQVYAYVSIDINPSIELGVNKDFEVVETKAFNDDGKKILEHISLSKHQEMTNAAEKIMEESEKEGYLKENHQVVIASVPLKKSSSKFQSQMEKDLQSLNKVSENLKAQLIVLKATPKVRKAAVAQGLTTGKYLKGKETEPMKAMEKEKQPEKQKPQTNEDGTGTGTGHSGTDNNSKSGDSINREQNNVHPSKKKPDHPSGTSKPSDQNSYKDKLKGSEKDKNIYPKKGEEEGHKGYRGNHDKIHDQDDKEDWKDNQDQGSRHKDDGGWQPNSHQHDGDSDKNYGQEHKKESGD</sequence>
<dbReference type="PROSITE" id="PS51849">
    <property type="entry name" value="RSGI_N"/>
    <property type="match status" value="1"/>
</dbReference>
<name>A0A3L7K230_9BACI</name>
<keyword evidence="4 8" id="KW-1133">Transmembrane helix</keyword>
<evidence type="ECO:0000313" key="11">
    <source>
        <dbReference type="Proteomes" id="UP000276770"/>
    </source>
</evidence>
<dbReference type="AlphaFoldDB" id="A0A3L7K230"/>
<dbReference type="InterPro" id="IPR024449">
    <property type="entry name" value="Anti-sigma_RsgI_N"/>
</dbReference>
<feature type="compositionally biased region" description="Polar residues" evidence="7">
    <location>
        <begin position="259"/>
        <end position="276"/>
    </location>
</feature>
<feature type="compositionally biased region" description="Basic and acidic residues" evidence="7">
    <location>
        <begin position="296"/>
        <end position="353"/>
    </location>
</feature>
<evidence type="ECO:0000256" key="5">
    <source>
        <dbReference type="ARBA" id="ARBA00023136"/>
    </source>
</evidence>
<dbReference type="Pfam" id="PF23750">
    <property type="entry name" value="RsgI_M"/>
    <property type="match status" value="1"/>
</dbReference>
<protein>
    <submittedName>
        <fullName evidence="10">Anti-sigma factor domain-containing protein</fullName>
    </submittedName>
</protein>